<proteinExistence type="inferred from homology"/>
<protein>
    <recommendedName>
        <fullName evidence="5">Hsp90 chaperone protein kinase-targeting subunit</fullName>
    </recommendedName>
</protein>
<dbReference type="AlphaFoldDB" id="A0A177TD76"/>
<feature type="domain" description="Cdc37 C-terminal" evidence="7">
    <location>
        <begin position="479"/>
        <end position="553"/>
    </location>
</feature>
<comment type="similarity">
    <text evidence="2">Belongs to the CDC37 family.</text>
</comment>
<dbReference type="SMART" id="SM01071">
    <property type="entry name" value="CDC37_N"/>
    <property type="match status" value="1"/>
</dbReference>
<dbReference type="InterPro" id="IPR013855">
    <property type="entry name" value="Cdc37_N_dom"/>
</dbReference>
<dbReference type="Proteomes" id="UP000077521">
    <property type="component" value="Unassembled WGS sequence"/>
</dbReference>
<dbReference type="InterPro" id="IPR013874">
    <property type="entry name" value="Cdc37_Hsp90-bd"/>
</dbReference>
<evidence type="ECO:0000259" key="8">
    <source>
        <dbReference type="SMART" id="SM01070"/>
    </source>
</evidence>
<dbReference type="InterPro" id="IPR038189">
    <property type="entry name" value="Cdc37_Hsp90-bd_sf"/>
</dbReference>
<evidence type="ECO:0000313" key="11">
    <source>
        <dbReference type="Proteomes" id="UP000077521"/>
    </source>
</evidence>
<name>A0A177TD76_9BASI</name>
<dbReference type="Pfam" id="PF08564">
    <property type="entry name" value="CDC37_C"/>
    <property type="match status" value="1"/>
</dbReference>
<dbReference type="SMART" id="SM01069">
    <property type="entry name" value="CDC37_C"/>
    <property type="match status" value="1"/>
</dbReference>
<dbReference type="GO" id="GO:0051082">
    <property type="term" value="F:unfolded protein binding"/>
    <property type="evidence" value="ECO:0007669"/>
    <property type="project" value="TreeGrafter"/>
</dbReference>
<reference evidence="10" key="1">
    <citation type="submission" date="2016-04" db="EMBL/GenBank/DDBJ databases">
        <authorList>
            <person name="Nguyen H.D."/>
            <person name="Samba Siva P."/>
            <person name="Cullis J."/>
            <person name="Levesque C.A."/>
            <person name="Hambleton S."/>
        </authorList>
    </citation>
    <scope>NUCLEOTIDE SEQUENCE</scope>
    <source>
        <strain evidence="10">DAOMC 236416</strain>
    </source>
</reference>
<dbReference type="Gene3D" id="1.20.58.610">
    <property type="entry name" value="Cdc37, Hsp90 binding domain"/>
    <property type="match status" value="1"/>
</dbReference>
<organism evidence="10 11">
    <name type="scientific">Tilletia indica</name>
    <dbReference type="NCBI Taxonomy" id="43049"/>
    <lineage>
        <taxon>Eukaryota</taxon>
        <taxon>Fungi</taxon>
        <taxon>Dikarya</taxon>
        <taxon>Basidiomycota</taxon>
        <taxon>Ustilaginomycotina</taxon>
        <taxon>Exobasidiomycetes</taxon>
        <taxon>Tilletiales</taxon>
        <taxon>Tilletiaceae</taxon>
        <taxon>Tilletia</taxon>
    </lineage>
</organism>
<dbReference type="GO" id="GO:0006457">
    <property type="term" value="P:protein folding"/>
    <property type="evidence" value="ECO:0007669"/>
    <property type="project" value="TreeGrafter"/>
</dbReference>
<gene>
    <name evidence="10" type="ORF">A4X13_0g3741</name>
</gene>
<dbReference type="EMBL" id="LWDF02000221">
    <property type="protein sequence ID" value="KAE8252049.1"/>
    <property type="molecule type" value="Genomic_DNA"/>
</dbReference>
<dbReference type="InterPro" id="IPR013873">
    <property type="entry name" value="Cdc37_C"/>
</dbReference>
<comment type="subcellular location">
    <subcellularLocation>
        <location evidence="1">Cytoplasm</location>
    </subcellularLocation>
</comment>
<feature type="compositionally biased region" description="Basic and acidic residues" evidence="6">
    <location>
        <begin position="189"/>
        <end position="199"/>
    </location>
</feature>
<evidence type="ECO:0000259" key="9">
    <source>
        <dbReference type="SMART" id="SM01071"/>
    </source>
</evidence>
<feature type="compositionally biased region" description="Acidic residues" evidence="6">
    <location>
        <begin position="256"/>
        <end position="266"/>
    </location>
</feature>
<comment type="caution">
    <text evidence="10">The sequence shown here is derived from an EMBL/GenBank/DDBJ whole genome shotgun (WGS) entry which is preliminary data.</text>
</comment>
<feature type="domain" description="Cdc37 Hsp90 binding" evidence="8">
    <location>
        <begin position="208"/>
        <end position="420"/>
    </location>
</feature>
<dbReference type="GO" id="GO:0019901">
    <property type="term" value="F:protein kinase binding"/>
    <property type="evidence" value="ECO:0007669"/>
    <property type="project" value="InterPro"/>
</dbReference>
<dbReference type="SUPFAM" id="SSF101391">
    <property type="entry name" value="Hsp90 co-chaperone CDC37"/>
    <property type="match status" value="1"/>
</dbReference>
<evidence type="ECO:0000256" key="6">
    <source>
        <dbReference type="SAM" id="MobiDB-lite"/>
    </source>
</evidence>
<sequence length="556" mass="60990">MPLNYSKWDNIELSDDSDVEVHPNVDKKSFIRWKQRDIHEKREQRKVQQEQLQAELKTNAALRPRLLDLKEGLRISGAPSFKGEMERLTAERVAKGNKDSGANGGSSTDDLILKLLHIINDEPVVKAAAAKSAASAQAEETGPSSAASTSSPTDELTKVLAAQVDSHVSKLDARQSDINTQLKAIDEEESRKITTDGIREGWSSGHVSKAEPEPEPEVIKPKAKAKKESVTTVETLNSPSASGSKSGPPTSKKADDDDDDDDEELPELTPTLNSWIDLPTVLPNFPLTQSALPASYNPAKSLDPAPFEIALKFLASHKGLITQRVAKDDGDDQDPTDACLFEAFQAQMLGKADRARRCVEKGLMLQYCRKLGPDGVNLFFRKIMGGEPKAAVLYINDVFTTYTRIVERAAALSKRHGPGGGDVEQIQLVPENESTVISFNVPSQPPSVEELKVDLPTEEELAEANERARAEGRPEMPVLTVADVHELLTRRWEIFESFKKDLQDALRTEKLEEVNKVLGEMDVAEAEEAVRLMDEANILEFGSGADGDVIVDQTGK</sequence>
<dbReference type="Pfam" id="PF03234">
    <property type="entry name" value="CDC37_N"/>
    <property type="match status" value="1"/>
</dbReference>
<evidence type="ECO:0000256" key="2">
    <source>
        <dbReference type="ARBA" id="ARBA00006222"/>
    </source>
</evidence>
<dbReference type="SMART" id="SM01070">
    <property type="entry name" value="CDC37_M"/>
    <property type="match status" value="1"/>
</dbReference>
<dbReference type="Pfam" id="PF08565">
    <property type="entry name" value="CDC37_M"/>
    <property type="match status" value="1"/>
</dbReference>
<dbReference type="PANTHER" id="PTHR12800">
    <property type="entry name" value="CDC37-RELATED"/>
    <property type="match status" value="1"/>
</dbReference>
<reference evidence="10" key="2">
    <citation type="journal article" date="2019" name="IMA Fungus">
        <title>Genome sequencing and comparison of five Tilletia species to identify candidate genes for the detection of regulated species infecting wheat.</title>
        <authorList>
            <person name="Nguyen H.D.T."/>
            <person name="Sultana T."/>
            <person name="Kesanakurti P."/>
            <person name="Hambleton S."/>
        </authorList>
    </citation>
    <scope>NUCLEOTIDE SEQUENCE</scope>
    <source>
        <strain evidence="10">DAOMC 236416</strain>
    </source>
</reference>
<evidence type="ECO:0000259" key="7">
    <source>
        <dbReference type="SMART" id="SM01069"/>
    </source>
</evidence>
<dbReference type="GO" id="GO:0051087">
    <property type="term" value="F:protein-folding chaperone binding"/>
    <property type="evidence" value="ECO:0007669"/>
    <property type="project" value="TreeGrafter"/>
</dbReference>
<dbReference type="GO" id="GO:0050821">
    <property type="term" value="P:protein stabilization"/>
    <property type="evidence" value="ECO:0007669"/>
    <property type="project" value="TreeGrafter"/>
</dbReference>
<evidence type="ECO:0000256" key="3">
    <source>
        <dbReference type="ARBA" id="ARBA00022490"/>
    </source>
</evidence>
<evidence type="ECO:0000256" key="4">
    <source>
        <dbReference type="ARBA" id="ARBA00023186"/>
    </source>
</evidence>
<dbReference type="PANTHER" id="PTHR12800:SF4">
    <property type="entry name" value="HSP90 CO-CHAPERONE CDC37"/>
    <property type="match status" value="1"/>
</dbReference>
<feature type="compositionally biased region" description="Low complexity" evidence="6">
    <location>
        <begin position="238"/>
        <end position="251"/>
    </location>
</feature>
<evidence type="ECO:0000256" key="5">
    <source>
        <dbReference type="ARBA" id="ARBA00031396"/>
    </source>
</evidence>
<feature type="region of interest" description="Disordered" evidence="6">
    <location>
        <begin position="189"/>
        <end position="272"/>
    </location>
</feature>
<dbReference type="InterPro" id="IPR004918">
    <property type="entry name" value="Cdc37"/>
</dbReference>
<evidence type="ECO:0000256" key="1">
    <source>
        <dbReference type="ARBA" id="ARBA00004496"/>
    </source>
</evidence>
<accession>A0A177TD76</accession>
<evidence type="ECO:0000313" key="10">
    <source>
        <dbReference type="EMBL" id="KAE8252049.1"/>
    </source>
</evidence>
<feature type="compositionally biased region" description="Basic and acidic residues" evidence="6">
    <location>
        <begin position="208"/>
        <end position="220"/>
    </location>
</feature>
<dbReference type="GO" id="GO:0005737">
    <property type="term" value="C:cytoplasm"/>
    <property type="evidence" value="ECO:0007669"/>
    <property type="project" value="UniProtKB-SubCell"/>
</dbReference>
<keyword evidence="3" id="KW-0963">Cytoplasm</keyword>
<dbReference type="GO" id="GO:0031072">
    <property type="term" value="F:heat shock protein binding"/>
    <property type="evidence" value="ECO:0007669"/>
    <property type="project" value="TreeGrafter"/>
</dbReference>
<keyword evidence="4" id="KW-0143">Chaperone</keyword>
<feature type="domain" description="Cdc37 N-terminal" evidence="9">
    <location>
        <begin position="2"/>
        <end position="205"/>
    </location>
</feature>
<keyword evidence="11" id="KW-1185">Reference proteome</keyword>